<dbReference type="CDD" id="cd00118">
    <property type="entry name" value="LysM"/>
    <property type="match status" value="1"/>
</dbReference>
<gene>
    <name evidence="3" type="ORF">Cco03nite_79070</name>
</gene>
<feature type="compositionally biased region" description="Low complexity" evidence="1">
    <location>
        <begin position="93"/>
        <end position="106"/>
    </location>
</feature>
<dbReference type="SMART" id="SM00257">
    <property type="entry name" value="LysM"/>
    <property type="match status" value="1"/>
</dbReference>
<proteinExistence type="predicted"/>
<feature type="compositionally biased region" description="Basic and acidic residues" evidence="1">
    <location>
        <begin position="1"/>
        <end position="18"/>
    </location>
</feature>
<evidence type="ECO:0000259" key="2">
    <source>
        <dbReference type="PROSITE" id="PS51782"/>
    </source>
</evidence>
<evidence type="ECO:0000313" key="3">
    <source>
        <dbReference type="EMBL" id="GIG11207.1"/>
    </source>
</evidence>
<dbReference type="InterPro" id="IPR052196">
    <property type="entry name" value="Bact_Kbp"/>
</dbReference>
<feature type="compositionally biased region" description="Pro residues" evidence="1">
    <location>
        <begin position="80"/>
        <end position="92"/>
    </location>
</feature>
<feature type="compositionally biased region" description="Low complexity" evidence="1">
    <location>
        <begin position="69"/>
        <end position="79"/>
    </location>
</feature>
<dbReference type="Pfam" id="PF01476">
    <property type="entry name" value="LysM"/>
    <property type="match status" value="1"/>
</dbReference>
<comment type="caution">
    <text evidence="3">The sequence shown here is derived from an EMBL/GenBank/DDBJ whole genome shotgun (WGS) entry which is preliminary data.</text>
</comment>
<dbReference type="RefSeq" id="WP_203699161.1">
    <property type="nucleotide sequence ID" value="NZ_BAAALC010000061.1"/>
</dbReference>
<dbReference type="Proteomes" id="UP000630887">
    <property type="component" value="Unassembled WGS sequence"/>
</dbReference>
<sequence>MSEPQDKEGRLENLEHEAAGFMNPFKWGKKKKEEEEAKKAQEAQAQAQTQAQAQAAPPQTPAAPPPAAPSVTEPAAAAPKPSPPPSGAPKPAAPAAATTTKAAPAPKAERTYKVKSGDTLWDIAAQYYGDGRQYMKIAKANNIANPNLINVGVVLKIPE</sequence>
<dbReference type="PANTHER" id="PTHR34700">
    <property type="entry name" value="POTASSIUM BINDING PROTEIN KBP"/>
    <property type="match status" value="1"/>
</dbReference>
<dbReference type="InterPro" id="IPR018392">
    <property type="entry name" value="LysM"/>
</dbReference>
<dbReference type="SUPFAM" id="SSF54106">
    <property type="entry name" value="LysM domain"/>
    <property type="match status" value="1"/>
</dbReference>
<keyword evidence="4" id="KW-1185">Reference proteome</keyword>
<feature type="domain" description="LysM" evidence="2">
    <location>
        <begin position="110"/>
        <end position="157"/>
    </location>
</feature>
<feature type="compositionally biased region" description="Low complexity" evidence="1">
    <location>
        <begin position="42"/>
        <end position="57"/>
    </location>
</feature>
<name>A0A8J3PBS4_9ACTN</name>
<dbReference type="PANTHER" id="PTHR34700:SF4">
    <property type="entry name" value="PHAGE-LIKE ELEMENT PBSX PROTEIN XKDP"/>
    <property type="match status" value="1"/>
</dbReference>
<dbReference type="PROSITE" id="PS51782">
    <property type="entry name" value="LYSM"/>
    <property type="match status" value="1"/>
</dbReference>
<dbReference type="EMBL" id="BONI01000122">
    <property type="protein sequence ID" value="GIG11207.1"/>
    <property type="molecule type" value="Genomic_DNA"/>
</dbReference>
<dbReference type="AlphaFoldDB" id="A0A8J3PBS4"/>
<feature type="compositionally biased region" description="Pro residues" evidence="1">
    <location>
        <begin position="58"/>
        <end position="68"/>
    </location>
</feature>
<evidence type="ECO:0000313" key="4">
    <source>
        <dbReference type="Proteomes" id="UP000630887"/>
    </source>
</evidence>
<organism evidence="3 4">
    <name type="scientific">Catellatospora coxensis</name>
    <dbReference type="NCBI Taxonomy" id="310354"/>
    <lineage>
        <taxon>Bacteria</taxon>
        <taxon>Bacillati</taxon>
        <taxon>Actinomycetota</taxon>
        <taxon>Actinomycetes</taxon>
        <taxon>Micromonosporales</taxon>
        <taxon>Micromonosporaceae</taxon>
        <taxon>Catellatospora</taxon>
    </lineage>
</organism>
<protein>
    <recommendedName>
        <fullName evidence="2">LysM domain-containing protein</fullName>
    </recommendedName>
</protein>
<dbReference type="InterPro" id="IPR036779">
    <property type="entry name" value="LysM_dom_sf"/>
</dbReference>
<feature type="region of interest" description="Disordered" evidence="1">
    <location>
        <begin position="1"/>
        <end position="115"/>
    </location>
</feature>
<evidence type="ECO:0000256" key="1">
    <source>
        <dbReference type="SAM" id="MobiDB-lite"/>
    </source>
</evidence>
<accession>A0A8J3PBS4</accession>
<feature type="compositionally biased region" description="Basic and acidic residues" evidence="1">
    <location>
        <begin position="31"/>
        <end position="41"/>
    </location>
</feature>
<dbReference type="Gene3D" id="3.10.350.10">
    <property type="entry name" value="LysM domain"/>
    <property type="match status" value="1"/>
</dbReference>
<reference evidence="3 4" key="1">
    <citation type="submission" date="2021-01" db="EMBL/GenBank/DDBJ databases">
        <title>Whole genome shotgun sequence of Catellatospora coxensis NBRC 107359.</title>
        <authorList>
            <person name="Komaki H."/>
            <person name="Tamura T."/>
        </authorList>
    </citation>
    <scope>NUCLEOTIDE SEQUENCE [LARGE SCALE GENOMIC DNA]</scope>
    <source>
        <strain evidence="3 4">NBRC 107359</strain>
    </source>
</reference>